<evidence type="ECO:0000313" key="3">
    <source>
        <dbReference type="EMBL" id="RNE49592.1"/>
    </source>
</evidence>
<dbReference type="Proteomes" id="UP000266975">
    <property type="component" value="Unassembled WGS sequence"/>
</dbReference>
<gene>
    <name evidence="3" type="ORF">C5L39_04410</name>
</gene>
<proteinExistence type="predicted"/>
<accession>A0A3M8KAN8</accession>
<evidence type="ECO:0000313" key="4">
    <source>
        <dbReference type="Proteomes" id="UP000266975"/>
    </source>
</evidence>
<dbReference type="SUPFAM" id="SSF52980">
    <property type="entry name" value="Restriction endonuclease-like"/>
    <property type="match status" value="1"/>
</dbReference>
<dbReference type="OrthoDB" id="4419644at2"/>
<comment type="caution">
    <text evidence="3">The sequence shown here is derived from an EMBL/GenBank/DDBJ whole genome shotgun (WGS) entry which is preliminary data.</text>
</comment>
<name>A0A3M8KAN8_9CORY</name>
<protein>
    <submittedName>
        <fullName evidence="3">Uncharacterized protein</fullName>
    </submittedName>
</protein>
<dbReference type="Pfam" id="PF04480">
    <property type="entry name" value="DUF559"/>
    <property type="match status" value="1"/>
</dbReference>
<reference evidence="3 4" key="1">
    <citation type="submission" date="2018-02" db="EMBL/GenBank/DDBJ databases">
        <title>Corynebacterium alimpuense sp. nov., a marine obligate actinomycete isolated from sediments of Valparaiso bay, Chile.</title>
        <authorList>
            <person name="Claverias F."/>
            <person name="Gonzales-Siles L."/>
            <person name="Salva-Serra F."/>
            <person name="Inganaes E."/>
            <person name="Molin K."/>
            <person name="Cumsille A."/>
            <person name="Undabarrena A."/>
            <person name="Couve E."/>
            <person name="Moore E.R.B."/>
            <person name="Gomila M."/>
            <person name="Camara B."/>
        </authorList>
    </citation>
    <scope>NUCLEOTIDE SEQUENCE [LARGE SCALE GENOMIC DNA]</scope>
    <source>
        <strain evidence="3 4">CCUG 69366</strain>
    </source>
</reference>
<evidence type="ECO:0000259" key="2">
    <source>
        <dbReference type="Pfam" id="PF13338"/>
    </source>
</evidence>
<evidence type="ECO:0000259" key="1">
    <source>
        <dbReference type="Pfam" id="PF04480"/>
    </source>
</evidence>
<dbReference type="Gene3D" id="3.40.960.10">
    <property type="entry name" value="VSR Endonuclease"/>
    <property type="match status" value="1"/>
</dbReference>
<dbReference type="InterPro" id="IPR011335">
    <property type="entry name" value="Restrct_endonuc-II-like"/>
</dbReference>
<dbReference type="InterPro" id="IPR025159">
    <property type="entry name" value="AbiEi_N"/>
</dbReference>
<dbReference type="RefSeq" id="WP_123047638.1">
    <property type="nucleotide sequence ID" value="NZ_PTJO01000003.1"/>
</dbReference>
<dbReference type="AlphaFoldDB" id="A0A3M8KAN8"/>
<dbReference type="Pfam" id="PF13338">
    <property type="entry name" value="AbiEi_4"/>
    <property type="match status" value="1"/>
</dbReference>
<sequence>MGGRLPEGRLILTTKQLAECGYRNATVTRMVARGELFRVDRGIYTTVKPDGRLLAEALQVSRPALVLSGLSAYQVYSNRQLSVPLTGVVPRGLSAASTRFVEIREVAATPANEIAGLRVTLPVKAGIDLARRNWSKAIQLLEAQYSGRGGKGLLNEHLAEIGRIPQIGRELIAKAAIGSDSLTERDLFRVLRYRGLSVEQNVKVGHFWWDGVFRKEKVLVEIDGSSYHSGEARSTFIKDRWKRNQAMRLGYVVLTYTQVCIDEHVDMVVEQVSDTVAWRLSHNNRANRLPAPLTWENDPVWQWHDWWRPPAELQYL</sequence>
<dbReference type="EMBL" id="PTJO01000003">
    <property type="protein sequence ID" value="RNE49592.1"/>
    <property type="molecule type" value="Genomic_DNA"/>
</dbReference>
<feature type="domain" description="DUF559" evidence="1">
    <location>
        <begin position="179"/>
        <end position="274"/>
    </location>
</feature>
<feature type="domain" description="AbiEi antitoxin N-terminal" evidence="2">
    <location>
        <begin position="11"/>
        <end position="45"/>
    </location>
</feature>
<keyword evidence="4" id="KW-1185">Reference proteome</keyword>
<dbReference type="InterPro" id="IPR007569">
    <property type="entry name" value="DUF559"/>
</dbReference>
<organism evidence="3 4">
    <name type="scientific">Corynebacterium alimapuense</name>
    <dbReference type="NCBI Taxonomy" id="1576874"/>
    <lineage>
        <taxon>Bacteria</taxon>
        <taxon>Bacillati</taxon>
        <taxon>Actinomycetota</taxon>
        <taxon>Actinomycetes</taxon>
        <taxon>Mycobacteriales</taxon>
        <taxon>Corynebacteriaceae</taxon>
        <taxon>Corynebacterium</taxon>
    </lineage>
</organism>